<comment type="caution">
    <text evidence="2">The sequence shown here is derived from an EMBL/GenBank/DDBJ whole genome shotgun (WGS) entry which is preliminary data.</text>
</comment>
<dbReference type="EMBL" id="JBICBT010001175">
    <property type="protein sequence ID" value="KAL3080070.1"/>
    <property type="molecule type" value="Genomic_DNA"/>
</dbReference>
<feature type="compositionally biased region" description="Polar residues" evidence="1">
    <location>
        <begin position="107"/>
        <end position="122"/>
    </location>
</feature>
<gene>
    <name evidence="2" type="ORF">niasHT_034628</name>
</gene>
<feature type="compositionally biased region" description="Basic and acidic residues" evidence="1">
    <location>
        <begin position="25"/>
        <end position="36"/>
    </location>
</feature>
<dbReference type="AlphaFoldDB" id="A0ABD2IS04"/>
<feature type="region of interest" description="Disordered" evidence="1">
    <location>
        <begin position="25"/>
        <end position="186"/>
    </location>
</feature>
<evidence type="ECO:0000313" key="2">
    <source>
        <dbReference type="EMBL" id="KAL3080070.1"/>
    </source>
</evidence>
<name>A0ABD2IS04_9BILA</name>
<sequence length="186" mass="20370">MSDQWGQLDVRPMFYGMALRLEVSEEKKQRAQRIEWDASQCYGKNGGGVGTEAERKRGNGHFGKFVPSSPMAPADERNETRGKGGRTTTGEENRPKERKEDTKEHLPSSNTTTAQSLISSNKQHTEIGAVQREQRMTNCAGGAKGGKMRGKAAERGRGAGERGDRGQGTHADTHRKVIGKIWGNSS</sequence>
<keyword evidence="3" id="KW-1185">Reference proteome</keyword>
<feature type="compositionally biased region" description="Basic and acidic residues" evidence="1">
    <location>
        <begin position="151"/>
        <end position="175"/>
    </location>
</feature>
<reference evidence="2 3" key="1">
    <citation type="submission" date="2024-10" db="EMBL/GenBank/DDBJ databases">
        <authorList>
            <person name="Kim D."/>
        </authorList>
    </citation>
    <scope>NUCLEOTIDE SEQUENCE [LARGE SCALE GENOMIC DNA]</scope>
    <source>
        <strain evidence="2">BH-2024</strain>
    </source>
</reference>
<evidence type="ECO:0000313" key="3">
    <source>
        <dbReference type="Proteomes" id="UP001620626"/>
    </source>
</evidence>
<organism evidence="2 3">
    <name type="scientific">Heterodera trifolii</name>
    <dbReference type="NCBI Taxonomy" id="157864"/>
    <lineage>
        <taxon>Eukaryota</taxon>
        <taxon>Metazoa</taxon>
        <taxon>Ecdysozoa</taxon>
        <taxon>Nematoda</taxon>
        <taxon>Chromadorea</taxon>
        <taxon>Rhabditida</taxon>
        <taxon>Tylenchina</taxon>
        <taxon>Tylenchomorpha</taxon>
        <taxon>Tylenchoidea</taxon>
        <taxon>Heteroderidae</taxon>
        <taxon>Heteroderinae</taxon>
        <taxon>Heterodera</taxon>
    </lineage>
</organism>
<dbReference type="Proteomes" id="UP001620626">
    <property type="component" value="Unassembled WGS sequence"/>
</dbReference>
<protein>
    <submittedName>
        <fullName evidence="2">Uncharacterized protein</fullName>
    </submittedName>
</protein>
<evidence type="ECO:0000256" key="1">
    <source>
        <dbReference type="SAM" id="MobiDB-lite"/>
    </source>
</evidence>
<feature type="compositionally biased region" description="Basic and acidic residues" evidence="1">
    <location>
        <begin position="89"/>
        <end position="106"/>
    </location>
</feature>
<accession>A0ABD2IS04</accession>
<proteinExistence type="predicted"/>